<dbReference type="KEGG" id="moc:BB934_26385"/>
<dbReference type="EMBL" id="CP016616">
    <property type="protein sequence ID" value="ANY81313.1"/>
    <property type="molecule type" value="Genomic_DNA"/>
</dbReference>
<organism evidence="1">
    <name type="scientific">Microvirga ossetica</name>
    <dbReference type="NCBI Taxonomy" id="1882682"/>
    <lineage>
        <taxon>Bacteria</taxon>
        <taxon>Pseudomonadati</taxon>
        <taxon>Pseudomonadota</taxon>
        <taxon>Alphaproteobacteria</taxon>
        <taxon>Hyphomicrobiales</taxon>
        <taxon>Methylobacteriaceae</taxon>
        <taxon>Microvirga</taxon>
    </lineage>
</organism>
<dbReference type="AlphaFoldDB" id="A0A1B2EMW1"/>
<dbReference type="RefSeq" id="WP_099512376.1">
    <property type="nucleotide sequence ID" value="NZ_CP016616.1"/>
</dbReference>
<gene>
    <name evidence="1" type="ORF">BB934_26385</name>
</gene>
<reference evidence="1" key="1">
    <citation type="submission" date="2016-07" db="EMBL/GenBank/DDBJ databases">
        <title>Microvirga ossetica sp. nov. a new species of rhizobia isolated from root nodules of the legume species Vicia alpestris Steven originated from North Ossetia region in the Caucasus.</title>
        <authorList>
            <person name="Safronova V.I."/>
            <person name="Kuznetsova I.G."/>
            <person name="Sazanova A.L."/>
            <person name="Belimov A."/>
            <person name="Andronov E."/>
            <person name="Osledkin Y.S."/>
            <person name="Onishchuk O.P."/>
            <person name="Kurchak O.N."/>
            <person name="Shaposhnikov A.I."/>
            <person name="Willems A."/>
            <person name="Tikhonovich I.A."/>
        </authorList>
    </citation>
    <scope>NUCLEOTIDE SEQUENCE [LARGE SCALE GENOMIC DNA]</scope>
    <source>
        <strain evidence="1">V5/3M</strain>
    </source>
</reference>
<accession>A0A1B2EMW1</accession>
<proteinExistence type="predicted"/>
<protein>
    <submittedName>
        <fullName evidence="1">Uncharacterized protein</fullName>
    </submittedName>
</protein>
<sequence>MAHGLRKIVEVLDEHAQAGDGLSITLLTISGQVMNFSDDNWRSLTQSVDELISSEADEDTYVVIVRRPDEKPAPGKIPLKTIAGFVVSKAGILTLSAEEIREAIQTGNQTGKRIPPEPSARFTDGLSLLPELRGFALDADAPGGGNGSSLH</sequence>
<name>A0A1B2EMW1_9HYPH</name>
<evidence type="ECO:0000313" key="1">
    <source>
        <dbReference type="EMBL" id="ANY81313.1"/>
    </source>
</evidence>